<proteinExistence type="predicted"/>
<dbReference type="Proteomes" id="UP000492820">
    <property type="component" value="Unassembled WGS sequence"/>
</dbReference>
<accession>A0A068WP24</accession>
<organism evidence="1">
    <name type="scientific">Echinococcus granulosus</name>
    <name type="common">Hydatid tapeworm</name>
    <dbReference type="NCBI Taxonomy" id="6210"/>
    <lineage>
        <taxon>Eukaryota</taxon>
        <taxon>Metazoa</taxon>
        <taxon>Spiralia</taxon>
        <taxon>Lophotrochozoa</taxon>
        <taxon>Platyhelminthes</taxon>
        <taxon>Cestoda</taxon>
        <taxon>Eucestoda</taxon>
        <taxon>Cyclophyllidea</taxon>
        <taxon>Taeniidae</taxon>
        <taxon>Echinococcus</taxon>
        <taxon>Echinococcus granulosus group</taxon>
    </lineage>
</organism>
<sequence length="100" mass="11506">MRNDFTPHGNQRTQKISFFKSICHSGSLMVCHCDLLSYLRRLWLCNISNISIISDSCSAFKCKYWLRVSRWYLRLQVLQPMVSWIRQHPPSADGSAGGVG</sequence>
<gene>
    <name evidence="1" type="ORF">EgrG_000081300</name>
</gene>
<dbReference type="WBParaSite" id="EgrG_000081300">
    <property type="protein sequence ID" value="EgrG_000081300"/>
    <property type="gene ID" value="EgrG_000081300"/>
</dbReference>
<protein>
    <submittedName>
        <fullName evidence="3">Ovule protein</fullName>
    </submittedName>
</protein>
<reference evidence="1" key="2">
    <citation type="submission" date="2014-06" db="EMBL/GenBank/DDBJ databases">
        <authorList>
            <person name="Aslett M."/>
        </authorList>
    </citation>
    <scope>NUCLEOTIDE SEQUENCE</scope>
</reference>
<dbReference type="EMBL" id="LK028585">
    <property type="protein sequence ID" value="CDS21849.1"/>
    <property type="molecule type" value="Genomic_DNA"/>
</dbReference>
<name>A0A068WP24_ECHGR</name>
<evidence type="ECO:0000313" key="1">
    <source>
        <dbReference type="EMBL" id="CDS21849.1"/>
    </source>
</evidence>
<dbReference type="AlphaFoldDB" id="A0A068WP24"/>
<evidence type="ECO:0000313" key="2">
    <source>
        <dbReference type="Proteomes" id="UP000492820"/>
    </source>
</evidence>
<reference evidence="3" key="3">
    <citation type="submission" date="2020-10" db="UniProtKB">
        <authorList>
            <consortium name="WormBaseParasite"/>
        </authorList>
    </citation>
    <scope>IDENTIFICATION</scope>
</reference>
<evidence type="ECO:0000313" key="3">
    <source>
        <dbReference type="WBParaSite" id="EgrG_000081300"/>
    </source>
</evidence>
<reference evidence="1 2" key="1">
    <citation type="journal article" date="2013" name="Nature">
        <title>The genomes of four tapeworm species reveal adaptations to parasitism.</title>
        <authorList>
            <person name="Tsai I.J."/>
            <person name="Zarowiecki M."/>
            <person name="Holroyd N."/>
            <person name="Garciarrubio A."/>
            <person name="Sanchez-Flores A."/>
            <person name="Brooks K.L."/>
            <person name="Tracey A."/>
            <person name="Bobes R.J."/>
            <person name="Fragoso G."/>
            <person name="Sciutto E."/>
            <person name="Aslett M."/>
            <person name="Beasley H."/>
            <person name="Bennett H.M."/>
            <person name="Cai J."/>
            <person name="Camicia F."/>
            <person name="Clark R."/>
            <person name="Cucher M."/>
            <person name="De Silva N."/>
            <person name="Day T.A."/>
            <person name="Deplazes P."/>
            <person name="Estrada K."/>
            <person name="Fernandez C."/>
            <person name="Holland P.W."/>
            <person name="Hou J."/>
            <person name="Hu S."/>
            <person name="Huckvale T."/>
            <person name="Hung S.S."/>
            <person name="Kamenetzky L."/>
            <person name="Keane J.A."/>
            <person name="Kiss F."/>
            <person name="Koziol U."/>
            <person name="Lambert O."/>
            <person name="Liu K."/>
            <person name="Luo X."/>
            <person name="Luo Y."/>
            <person name="Macchiaroli N."/>
            <person name="Nichol S."/>
            <person name="Paps J."/>
            <person name="Parkinson J."/>
            <person name="Pouchkina-Stantcheva N."/>
            <person name="Riddiford N."/>
            <person name="Rosenzvit M."/>
            <person name="Salinas G."/>
            <person name="Wasmuth J.D."/>
            <person name="Zamanian M."/>
            <person name="Zheng Y."/>
            <person name="Cai X."/>
            <person name="Soberon X."/>
            <person name="Olson P.D."/>
            <person name="Laclette J.P."/>
            <person name="Brehm K."/>
            <person name="Berriman M."/>
            <person name="Garciarrubio A."/>
            <person name="Bobes R.J."/>
            <person name="Fragoso G."/>
            <person name="Sanchez-Flores A."/>
            <person name="Estrada K."/>
            <person name="Cevallos M.A."/>
            <person name="Morett E."/>
            <person name="Gonzalez V."/>
            <person name="Portillo T."/>
            <person name="Ochoa-Leyva A."/>
            <person name="Jose M.V."/>
            <person name="Sciutto E."/>
            <person name="Landa A."/>
            <person name="Jimenez L."/>
            <person name="Valdes V."/>
            <person name="Carrero J.C."/>
            <person name="Larralde C."/>
            <person name="Morales-Montor J."/>
            <person name="Limon-Lason J."/>
            <person name="Soberon X."/>
            <person name="Laclette J.P."/>
        </authorList>
    </citation>
    <scope>NUCLEOTIDE SEQUENCE [LARGE SCALE GENOMIC DNA]</scope>
</reference>